<comment type="similarity">
    <text evidence="1">Belongs to the short-chain dehydrogenases/reductases (SDR) family.</text>
</comment>
<feature type="chain" id="PRO_5040409346" description="NAD(P)-binding protein" evidence="4">
    <location>
        <begin position="21"/>
        <end position="276"/>
    </location>
</feature>
<dbReference type="Gene3D" id="3.40.50.720">
    <property type="entry name" value="NAD(P)-binding Rossmann-like Domain"/>
    <property type="match status" value="1"/>
</dbReference>
<organism evidence="5 6">
    <name type="scientific">Hymenoscyphus fraxineus</name>
    <dbReference type="NCBI Taxonomy" id="746836"/>
    <lineage>
        <taxon>Eukaryota</taxon>
        <taxon>Fungi</taxon>
        <taxon>Dikarya</taxon>
        <taxon>Ascomycota</taxon>
        <taxon>Pezizomycotina</taxon>
        <taxon>Leotiomycetes</taxon>
        <taxon>Helotiales</taxon>
        <taxon>Helotiaceae</taxon>
        <taxon>Hymenoscyphus</taxon>
    </lineage>
</organism>
<comment type="caution">
    <text evidence="5">The sequence shown here is derived from an EMBL/GenBank/DDBJ whole genome shotgun (WGS) entry which is preliminary data.</text>
</comment>
<evidence type="ECO:0000313" key="5">
    <source>
        <dbReference type="EMBL" id="CAG8954692.1"/>
    </source>
</evidence>
<dbReference type="OrthoDB" id="5840532at2759"/>
<evidence type="ECO:0000256" key="2">
    <source>
        <dbReference type="ARBA" id="ARBA00022857"/>
    </source>
</evidence>
<protein>
    <recommendedName>
        <fullName evidence="7">NAD(P)-binding protein</fullName>
    </recommendedName>
</protein>
<dbReference type="CDD" id="cd05233">
    <property type="entry name" value="SDR_c"/>
    <property type="match status" value="1"/>
</dbReference>
<dbReference type="InterPro" id="IPR020904">
    <property type="entry name" value="Sc_DH/Rdtase_CS"/>
</dbReference>
<keyword evidence="6" id="KW-1185">Reference proteome</keyword>
<dbReference type="Proteomes" id="UP000696280">
    <property type="component" value="Unassembled WGS sequence"/>
</dbReference>
<sequence length="276" mass="28684">MAFTTLTGFALVTGAGAGIGQEVGFAFAEAGAAGVLFADLHLENATANAETSKEYAGNPSYIALAIQVDVRVPESVQAMVDFARGAFGRLDYCVNSAGVGATSLLATKEIDIANFDTTLSINVKGTMLCVRAVSQAMSTQEPLSHQGRHGERSLGRGAIVNIASATSYVAGPKMMAYVASKHAVIGITKTAALDNTPHHIRVNALCPSYVHTPMYTRSLARVPALGKLIERASPLHRPACVEEVANLAVMMCSPSASYVNGTGLLVDAGMLLSANV</sequence>
<dbReference type="EMBL" id="CAJVRL010000057">
    <property type="protein sequence ID" value="CAG8954692.1"/>
    <property type="molecule type" value="Genomic_DNA"/>
</dbReference>
<evidence type="ECO:0000256" key="3">
    <source>
        <dbReference type="ARBA" id="ARBA00023002"/>
    </source>
</evidence>
<dbReference type="PANTHER" id="PTHR24321:SF12">
    <property type="entry name" value="SHORT-CHAIN DEHYDROGENASE_REDUCTASE FAMILY, PUTATIVE (AFU_ORTHOLOGUE AFUA_5G14340)-RELATED"/>
    <property type="match status" value="1"/>
</dbReference>
<dbReference type="PRINTS" id="PR00081">
    <property type="entry name" value="GDHRDH"/>
</dbReference>
<evidence type="ECO:0000313" key="6">
    <source>
        <dbReference type="Proteomes" id="UP000696280"/>
    </source>
</evidence>
<reference evidence="5" key="1">
    <citation type="submission" date="2021-07" db="EMBL/GenBank/DDBJ databases">
        <authorList>
            <person name="Durling M."/>
        </authorList>
    </citation>
    <scope>NUCLEOTIDE SEQUENCE</scope>
</reference>
<dbReference type="Pfam" id="PF13561">
    <property type="entry name" value="adh_short_C2"/>
    <property type="match status" value="1"/>
</dbReference>
<keyword evidence="4" id="KW-0732">Signal</keyword>
<dbReference type="InterPro" id="IPR036291">
    <property type="entry name" value="NAD(P)-bd_dom_sf"/>
</dbReference>
<accession>A0A9N9KZA1</accession>
<dbReference type="InterPro" id="IPR002347">
    <property type="entry name" value="SDR_fam"/>
</dbReference>
<name>A0A9N9KZA1_9HELO</name>
<evidence type="ECO:0000256" key="4">
    <source>
        <dbReference type="SAM" id="SignalP"/>
    </source>
</evidence>
<proteinExistence type="inferred from homology"/>
<evidence type="ECO:0000256" key="1">
    <source>
        <dbReference type="ARBA" id="ARBA00006484"/>
    </source>
</evidence>
<dbReference type="SUPFAM" id="SSF51735">
    <property type="entry name" value="NAD(P)-binding Rossmann-fold domains"/>
    <property type="match status" value="1"/>
</dbReference>
<dbReference type="PRINTS" id="PR00080">
    <property type="entry name" value="SDRFAMILY"/>
</dbReference>
<dbReference type="FunFam" id="3.40.50.720:FF:000084">
    <property type="entry name" value="Short-chain dehydrogenase reductase"/>
    <property type="match status" value="1"/>
</dbReference>
<dbReference type="AlphaFoldDB" id="A0A9N9KZA1"/>
<gene>
    <name evidence="5" type="ORF">HYFRA_00004614</name>
</gene>
<dbReference type="GO" id="GO:0009688">
    <property type="term" value="P:abscisic acid biosynthetic process"/>
    <property type="evidence" value="ECO:0007669"/>
    <property type="project" value="UniProtKB-ARBA"/>
</dbReference>
<feature type="signal peptide" evidence="4">
    <location>
        <begin position="1"/>
        <end position="20"/>
    </location>
</feature>
<dbReference type="PROSITE" id="PS00061">
    <property type="entry name" value="ADH_SHORT"/>
    <property type="match status" value="1"/>
</dbReference>
<keyword evidence="3" id="KW-0560">Oxidoreductase</keyword>
<dbReference type="GO" id="GO:0016491">
    <property type="term" value="F:oxidoreductase activity"/>
    <property type="evidence" value="ECO:0007669"/>
    <property type="project" value="UniProtKB-KW"/>
</dbReference>
<evidence type="ECO:0008006" key="7">
    <source>
        <dbReference type="Google" id="ProtNLM"/>
    </source>
</evidence>
<dbReference type="PANTHER" id="PTHR24321">
    <property type="entry name" value="DEHYDROGENASES, SHORT CHAIN"/>
    <property type="match status" value="1"/>
</dbReference>
<keyword evidence="2" id="KW-0521">NADP</keyword>